<dbReference type="Pfam" id="PF03480">
    <property type="entry name" value="DctP"/>
    <property type="match status" value="1"/>
</dbReference>
<proteinExistence type="predicted"/>
<evidence type="ECO:0000256" key="1">
    <source>
        <dbReference type="ARBA" id="ARBA00022729"/>
    </source>
</evidence>
<dbReference type="OrthoDB" id="9803763at2"/>
<evidence type="ECO:0000313" key="3">
    <source>
        <dbReference type="Proteomes" id="UP000190135"/>
    </source>
</evidence>
<dbReference type="GO" id="GO:0055085">
    <property type="term" value="P:transmembrane transport"/>
    <property type="evidence" value="ECO:0007669"/>
    <property type="project" value="InterPro"/>
</dbReference>
<keyword evidence="1" id="KW-0732">Signal</keyword>
<protein>
    <submittedName>
        <fullName evidence="2">TRAP-type C4-dicarboxylate transport system, substrate-binding protein</fullName>
    </submittedName>
</protein>
<organism evidence="2 3">
    <name type="scientific">Consotaella salsifontis</name>
    <dbReference type="NCBI Taxonomy" id="1365950"/>
    <lineage>
        <taxon>Bacteria</taxon>
        <taxon>Pseudomonadati</taxon>
        <taxon>Pseudomonadota</taxon>
        <taxon>Alphaproteobacteria</taxon>
        <taxon>Hyphomicrobiales</taxon>
        <taxon>Aurantimonadaceae</taxon>
        <taxon>Consotaella</taxon>
    </lineage>
</organism>
<dbReference type="PANTHER" id="PTHR33376:SF4">
    <property type="entry name" value="SIALIC ACID-BINDING PERIPLASMIC PROTEIN SIAP"/>
    <property type="match status" value="1"/>
</dbReference>
<evidence type="ECO:0000313" key="2">
    <source>
        <dbReference type="EMBL" id="SKA23664.1"/>
    </source>
</evidence>
<keyword evidence="3" id="KW-1185">Reference proteome</keyword>
<reference evidence="2 3" key="1">
    <citation type="submission" date="2017-02" db="EMBL/GenBank/DDBJ databases">
        <authorList>
            <person name="Peterson S.W."/>
        </authorList>
    </citation>
    <scope>NUCLEOTIDE SEQUENCE [LARGE SCALE GENOMIC DNA]</scope>
    <source>
        <strain evidence="2 3">USBA 369</strain>
    </source>
</reference>
<dbReference type="PANTHER" id="PTHR33376">
    <property type="match status" value="1"/>
</dbReference>
<dbReference type="NCBIfam" id="NF037995">
    <property type="entry name" value="TRAP_S1"/>
    <property type="match status" value="1"/>
</dbReference>
<dbReference type="STRING" id="1365950.SAMN05428963_10930"/>
<dbReference type="Gene3D" id="3.40.190.170">
    <property type="entry name" value="Bacterial extracellular solute-binding protein, family 7"/>
    <property type="match status" value="1"/>
</dbReference>
<dbReference type="AlphaFoldDB" id="A0A1T4S5Y5"/>
<accession>A0A1T4S5Y5</accession>
<name>A0A1T4S5Y5_9HYPH</name>
<dbReference type="EMBL" id="FUXL01000009">
    <property type="protein sequence ID" value="SKA23664.1"/>
    <property type="molecule type" value="Genomic_DNA"/>
</dbReference>
<gene>
    <name evidence="2" type="ORF">SAMN05428963_10930</name>
</gene>
<dbReference type="Proteomes" id="UP000190135">
    <property type="component" value="Unassembled WGS sequence"/>
</dbReference>
<sequence>MPPSIIPGRKRSGTNQTRERNVRMLRNSAVATIAVVLASAGAAGAQETGPACSAALNAPVSFRISHQNSTTSPIHPRLEEIVADVTKVTDGKLELAVFPSAQLGGEMQALEQASFGENIIFYTTAGALATAGVPELSILNGPFLTPTLESAQKLEKSELISGLKDRLAEKAGLRILALNWFDAPRSILGHKGYPEPSDLKGIKMRVPEAPAYLRTFETLQTAPMALPFSELYLALQQGVVDAAEGGIDGMADANLMEVAKTVTVTDHFRVFYGFAMSESLFAKLPEPCQTLLKDEFAAKGEAYSVGMDEITKKRVASLKEKGVTFVDADKDAYRKATEPFYSLFPEWPAGLLEEVRAAMK</sequence>
<dbReference type="InterPro" id="IPR018389">
    <property type="entry name" value="DctP_fam"/>
</dbReference>
<dbReference type="InterPro" id="IPR038404">
    <property type="entry name" value="TRAP_DctP_sf"/>
</dbReference>